<reference evidence="2 3" key="1">
    <citation type="submission" date="2016-10" db="EMBL/GenBank/DDBJ databases">
        <authorList>
            <person name="de Groot N.N."/>
        </authorList>
    </citation>
    <scope>NUCLEOTIDE SEQUENCE [LARGE SCALE GENOMIC DNA]</scope>
    <source>
        <strain evidence="2 3">MT12</strain>
    </source>
</reference>
<keyword evidence="1" id="KW-0812">Transmembrane</keyword>
<evidence type="ECO:0000256" key="1">
    <source>
        <dbReference type="SAM" id="Phobius"/>
    </source>
</evidence>
<organism evidence="2 3">
    <name type="scientific">Bradyrhizobium erythrophlei</name>
    <dbReference type="NCBI Taxonomy" id="1437360"/>
    <lineage>
        <taxon>Bacteria</taxon>
        <taxon>Pseudomonadati</taxon>
        <taxon>Pseudomonadota</taxon>
        <taxon>Alphaproteobacteria</taxon>
        <taxon>Hyphomicrobiales</taxon>
        <taxon>Nitrobacteraceae</taxon>
        <taxon>Bradyrhizobium</taxon>
    </lineage>
</organism>
<evidence type="ECO:0000313" key="2">
    <source>
        <dbReference type="EMBL" id="SED12702.1"/>
    </source>
</evidence>
<name>A0A1H4Y3Z4_9BRAD</name>
<gene>
    <name evidence="2" type="ORF">SAMN05444164_3778</name>
</gene>
<sequence>MDMGLEIIYGIAALVLLTALIFAVLQHHFRNRRSVQTGDEVVRERFERNGT</sequence>
<keyword evidence="1" id="KW-1133">Transmembrane helix</keyword>
<protein>
    <submittedName>
        <fullName evidence="2">Uncharacterized protein</fullName>
    </submittedName>
</protein>
<feature type="transmembrane region" description="Helical" evidence="1">
    <location>
        <begin position="6"/>
        <end position="25"/>
    </location>
</feature>
<accession>A0A1H4Y3Z4</accession>
<dbReference type="EMBL" id="FNTH01000001">
    <property type="protein sequence ID" value="SED12702.1"/>
    <property type="molecule type" value="Genomic_DNA"/>
</dbReference>
<keyword evidence="1" id="KW-0472">Membrane</keyword>
<evidence type="ECO:0000313" key="3">
    <source>
        <dbReference type="Proteomes" id="UP000198992"/>
    </source>
</evidence>
<dbReference type="RefSeq" id="WP_171947775.1">
    <property type="nucleotide sequence ID" value="NZ_FNTH01000001.1"/>
</dbReference>
<dbReference type="AlphaFoldDB" id="A0A1H4Y3Z4"/>
<proteinExistence type="predicted"/>
<dbReference type="Proteomes" id="UP000198992">
    <property type="component" value="Unassembled WGS sequence"/>
</dbReference>